<proteinExistence type="predicted"/>
<organism evidence="1 2">
    <name type="scientific">Fibrivirga algicola</name>
    <dbReference type="NCBI Taxonomy" id="2950420"/>
    <lineage>
        <taxon>Bacteria</taxon>
        <taxon>Pseudomonadati</taxon>
        <taxon>Bacteroidota</taxon>
        <taxon>Cytophagia</taxon>
        <taxon>Cytophagales</taxon>
        <taxon>Spirosomataceae</taxon>
        <taxon>Fibrivirga</taxon>
    </lineage>
</organism>
<reference evidence="1" key="1">
    <citation type="submission" date="2024-05" db="EMBL/GenBank/DDBJ databases">
        <authorList>
            <person name="Jung D.-H."/>
        </authorList>
    </citation>
    <scope>NUCLEOTIDE SEQUENCE</scope>
    <source>
        <strain evidence="1">JA-25</strain>
    </source>
</reference>
<comment type="caution">
    <text evidence="1">The sequence shown here is derived from an EMBL/GenBank/DDBJ whole genome shotgun (WGS) entry which is preliminary data.</text>
</comment>
<evidence type="ECO:0000313" key="1">
    <source>
        <dbReference type="EMBL" id="NID09025.1"/>
    </source>
</evidence>
<gene>
    <name evidence="1" type="ORF">F7231_02480</name>
</gene>
<dbReference type="EMBL" id="WAEL01000001">
    <property type="protein sequence ID" value="NID09025.1"/>
    <property type="molecule type" value="Genomic_DNA"/>
</dbReference>
<dbReference type="RefSeq" id="WP_166690784.1">
    <property type="nucleotide sequence ID" value="NZ_WAEL01000001.1"/>
</dbReference>
<name>A0ABX0QA03_9BACT</name>
<sequence length="64" mass="7330">MSNPSAFKPGTVTSFYKFDFDKSGRENTMLVHRSLTYPRGSRSSEPVWVRCRLFNPEKGEIASE</sequence>
<accession>A0ABX0QA03</accession>
<protein>
    <submittedName>
        <fullName evidence="1">Uncharacterized protein</fullName>
    </submittedName>
</protein>
<dbReference type="Proteomes" id="UP000606008">
    <property type="component" value="Unassembled WGS sequence"/>
</dbReference>
<keyword evidence="2" id="KW-1185">Reference proteome</keyword>
<evidence type="ECO:0000313" key="2">
    <source>
        <dbReference type="Proteomes" id="UP000606008"/>
    </source>
</evidence>